<keyword evidence="2" id="KW-0472">Membrane</keyword>
<keyword evidence="2" id="KW-0812">Transmembrane</keyword>
<feature type="transmembrane region" description="Helical" evidence="2">
    <location>
        <begin position="91"/>
        <end position="115"/>
    </location>
</feature>
<keyword evidence="2" id="KW-1133">Transmembrane helix</keyword>
<dbReference type="Proteomes" id="UP001500051">
    <property type="component" value="Unassembled WGS sequence"/>
</dbReference>
<evidence type="ECO:0000313" key="4">
    <source>
        <dbReference type="Proteomes" id="UP001500051"/>
    </source>
</evidence>
<name>A0ABP7DDM5_9ACTN</name>
<keyword evidence="4" id="KW-1185">Reference proteome</keyword>
<reference evidence="4" key="1">
    <citation type="journal article" date="2019" name="Int. J. Syst. Evol. Microbiol.">
        <title>The Global Catalogue of Microorganisms (GCM) 10K type strain sequencing project: providing services to taxonomists for standard genome sequencing and annotation.</title>
        <authorList>
            <consortium name="The Broad Institute Genomics Platform"/>
            <consortium name="The Broad Institute Genome Sequencing Center for Infectious Disease"/>
            <person name="Wu L."/>
            <person name="Ma J."/>
        </authorList>
    </citation>
    <scope>NUCLEOTIDE SEQUENCE [LARGE SCALE GENOMIC DNA]</scope>
    <source>
        <strain evidence="4">JCM 16548</strain>
    </source>
</reference>
<feature type="compositionally biased region" description="Low complexity" evidence="1">
    <location>
        <begin position="21"/>
        <end position="32"/>
    </location>
</feature>
<feature type="transmembrane region" description="Helical" evidence="2">
    <location>
        <begin position="127"/>
        <end position="153"/>
    </location>
</feature>
<organism evidence="3 4">
    <name type="scientific">Microlunatus aurantiacus</name>
    <dbReference type="NCBI Taxonomy" id="446786"/>
    <lineage>
        <taxon>Bacteria</taxon>
        <taxon>Bacillati</taxon>
        <taxon>Actinomycetota</taxon>
        <taxon>Actinomycetes</taxon>
        <taxon>Propionibacteriales</taxon>
        <taxon>Propionibacteriaceae</taxon>
        <taxon>Microlunatus</taxon>
    </lineage>
</organism>
<feature type="region of interest" description="Disordered" evidence="1">
    <location>
        <begin position="1"/>
        <end position="41"/>
    </location>
</feature>
<evidence type="ECO:0000256" key="1">
    <source>
        <dbReference type="SAM" id="MobiDB-lite"/>
    </source>
</evidence>
<protein>
    <recommendedName>
        <fullName evidence="5">Permease</fullName>
    </recommendedName>
</protein>
<feature type="transmembrane region" description="Helical" evidence="2">
    <location>
        <begin position="173"/>
        <end position="193"/>
    </location>
</feature>
<dbReference type="EMBL" id="BAAAYX010000004">
    <property type="protein sequence ID" value="GAA3702913.1"/>
    <property type="molecule type" value="Genomic_DNA"/>
</dbReference>
<comment type="caution">
    <text evidence="3">The sequence shown here is derived from an EMBL/GenBank/DDBJ whole genome shotgun (WGS) entry which is preliminary data.</text>
</comment>
<feature type="transmembrane region" description="Helical" evidence="2">
    <location>
        <begin position="49"/>
        <end position="71"/>
    </location>
</feature>
<dbReference type="RefSeq" id="WP_344812193.1">
    <property type="nucleotide sequence ID" value="NZ_BAAAYX010000004.1"/>
</dbReference>
<evidence type="ECO:0000256" key="2">
    <source>
        <dbReference type="SAM" id="Phobius"/>
    </source>
</evidence>
<sequence>MSESTGPAEPTRTPVKPQDGATPAAAPTSPKPAKAKRPRTPEQLERRAAVIRFTVFVVVGAVLTVLLYFLLSAFIPRWWSQSVGRQVGGRIGAGVVLGLLYGSVFTFLPLIVLAQARHRAFRWPTKVIIALVAAALTAPNLMTLGIAVGTGAAARAGNRTLDVLAPGFRQATLWGVVLGAVAAIAVVLLAVLWDRRTRELKLLRAQVDQLQKDLPPALPTSADPPRP</sequence>
<evidence type="ECO:0000313" key="3">
    <source>
        <dbReference type="EMBL" id="GAA3702913.1"/>
    </source>
</evidence>
<proteinExistence type="predicted"/>
<gene>
    <name evidence="3" type="ORF">GCM10022204_20100</name>
</gene>
<evidence type="ECO:0008006" key="5">
    <source>
        <dbReference type="Google" id="ProtNLM"/>
    </source>
</evidence>
<accession>A0ABP7DDM5</accession>